<feature type="region of interest" description="Disordered" evidence="1">
    <location>
        <begin position="292"/>
        <end position="323"/>
    </location>
</feature>
<dbReference type="STRING" id="64791.A0A151XH89"/>
<dbReference type="EMBL" id="KQ982138">
    <property type="protein sequence ID" value="KYQ59658.1"/>
    <property type="molecule type" value="Genomic_DNA"/>
</dbReference>
<dbReference type="AlphaFoldDB" id="A0A151XH89"/>
<evidence type="ECO:0000256" key="1">
    <source>
        <dbReference type="SAM" id="MobiDB-lite"/>
    </source>
</evidence>
<feature type="compositionally biased region" description="Polar residues" evidence="1">
    <location>
        <begin position="439"/>
        <end position="452"/>
    </location>
</feature>
<name>A0A151XH89_9HYME</name>
<evidence type="ECO:0000313" key="2">
    <source>
        <dbReference type="EMBL" id="KYQ59658.1"/>
    </source>
</evidence>
<evidence type="ECO:0000313" key="3">
    <source>
        <dbReference type="Proteomes" id="UP000075809"/>
    </source>
</evidence>
<feature type="region of interest" description="Disordered" evidence="1">
    <location>
        <begin position="395"/>
        <end position="452"/>
    </location>
</feature>
<dbReference type="Proteomes" id="UP000075809">
    <property type="component" value="Unassembled WGS sequence"/>
</dbReference>
<sequence length="633" mass="69735">QSGSRYKERIYSVAIVSEFSESAVIISPVYLAFRHALQLTEFLIVTWCSVTMARSKTVERNQEMLLKKAAEQLERLEPYRRATDNRDEFDLSNLPETWKPSVDQNQLDGIQGDVDQNVSWEMSEILPEQTEPDPLKRIDDKKLITISVITDPKYSELIQDRIKRGYDVGSTSLLTSIAGGLLTGIASASSGSAAKASAGSSEAAYKPVYGAPTVEHAYSYEEKPFGPWDFKKVIFSTLFQALKAIGGGVLALKGQLVKGGGYLLAGKGKVVSKAGDAITSFGKHLAANAQSKPYPPETYYDHPPVQHIEHNPSYPGPLPNSDDFSEVPNDFSAHETYGVPSNNVTFTDNGQGGLLIVTPTKSDPDKHSDQQTHVVVLENPDPTKSSVIKNLLNSVPKGSVGSKDQTVAGQGSLTNNNVDSYPPTQHPVPTYGVPERYPTNYNPTHNYEQNNPAAQDGVYQLPELPQVTSHHHFPNLGLDPNLSIQPNVKYPPLQHIQYPNPHGSLLDPFKLPHDDSDTSVYASLSVDTEPQIAPLKISLLGHSDSLDLPKLQPHVDFHGQPQFVNHLHGSLGGPLRVPLLNPMPSAYYWRSQGSLVPTSAFDMLNNFHKRSVQRRAFAERLARYASLQRFHRL</sequence>
<gene>
    <name evidence="2" type="ORF">ALC60_01324</name>
</gene>
<organism evidence="2 3">
    <name type="scientific">Mycetomoellerius zeteki</name>
    <dbReference type="NCBI Taxonomy" id="64791"/>
    <lineage>
        <taxon>Eukaryota</taxon>
        <taxon>Metazoa</taxon>
        <taxon>Ecdysozoa</taxon>
        <taxon>Arthropoda</taxon>
        <taxon>Hexapoda</taxon>
        <taxon>Insecta</taxon>
        <taxon>Pterygota</taxon>
        <taxon>Neoptera</taxon>
        <taxon>Endopterygota</taxon>
        <taxon>Hymenoptera</taxon>
        <taxon>Apocrita</taxon>
        <taxon>Aculeata</taxon>
        <taxon>Formicoidea</taxon>
        <taxon>Formicidae</taxon>
        <taxon>Myrmicinae</taxon>
        <taxon>Mycetomoellerius</taxon>
    </lineage>
</organism>
<feature type="non-terminal residue" evidence="2">
    <location>
        <position position="1"/>
    </location>
</feature>
<reference evidence="2 3" key="1">
    <citation type="submission" date="2015-09" db="EMBL/GenBank/DDBJ databases">
        <title>Trachymyrmex zeteki WGS genome.</title>
        <authorList>
            <person name="Nygaard S."/>
            <person name="Hu H."/>
            <person name="Boomsma J."/>
            <person name="Zhang G."/>
        </authorList>
    </citation>
    <scope>NUCLEOTIDE SEQUENCE [LARGE SCALE GENOMIC DNA]</scope>
    <source>
        <strain evidence="2">Tzet28-1</strain>
        <tissue evidence="2">Whole body</tissue>
    </source>
</reference>
<accession>A0A151XH89</accession>
<proteinExistence type="predicted"/>
<feature type="compositionally biased region" description="Polar residues" evidence="1">
    <location>
        <begin position="402"/>
        <end position="423"/>
    </location>
</feature>
<keyword evidence="3" id="KW-1185">Reference proteome</keyword>
<protein>
    <submittedName>
        <fullName evidence="2">Uncharacterized protein</fullName>
    </submittedName>
</protein>